<keyword evidence="2" id="KW-1185">Reference proteome</keyword>
<gene>
    <name evidence="1" type="ORF">TNIN_236601</name>
</gene>
<proteinExistence type="predicted"/>
<dbReference type="OrthoDB" id="6428254at2759"/>
<reference evidence="1" key="1">
    <citation type="submission" date="2020-08" db="EMBL/GenBank/DDBJ databases">
        <title>Multicomponent nature underlies the extraordinary mechanical properties of spider dragline silk.</title>
        <authorList>
            <person name="Kono N."/>
            <person name="Nakamura H."/>
            <person name="Mori M."/>
            <person name="Yoshida Y."/>
            <person name="Ohtoshi R."/>
            <person name="Malay A.D."/>
            <person name="Moran D.A.P."/>
            <person name="Tomita M."/>
            <person name="Numata K."/>
            <person name="Arakawa K."/>
        </authorList>
    </citation>
    <scope>NUCLEOTIDE SEQUENCE</scope>
</reference>
<evidence type="ECO:0000313" key="1">
    <source>
        <dbReference type="EMBL" id="GFY79587.1"/>
    </source>
</evidence>
<evidence type="ECO:0000313" key="2">
    <source>
        <dbReference type="Proteomes" id="UP000886998"/>
    </source>
</evidence>
<dbReference type="AlphaFoldDB" id="A0A8X6YX52"/>
<comment type="caution">
    <text evidence="1">The sequence shown here is derived from an EMBL/GenBank/DDBJ whole genome shotgun (WGS) entry which is preliminary data.</text>
</comment>
<accession>A0A8X6YX52</accession>
<dbReference type="Proteomes" id="UP000886998">
    <property type="component" value="Unassembled WGS sequence"/>
</dbReference>
<dbReference type="EMBL" id="BMAV01023676">
    <property type="protein sequence ID" value="GFY79587.1"/>
    <property type="molecule type" value="Genomic_DNA"/>
</dbReference>
<organism evidence="1 2">
    <name type="scientific">Trichonephila inaurata madagascariensis</name>
    <dbReference type="NCBI Taxonomy" id="2747483"/>
    <lineage>
        <taxon>Eukaryota</taxon>
        <taxon>Metazoa</taxon>
        <taxon>Ecdysozoa</taxon>
        <taxon>Arthropoda</taxon>
        <taxon>Chelicerata</taxon>
        <taxon>Arachnida</taxon>
        <taxon>Araneae</taxon>
        <taxon>Araneomorphae</taxon>
        <taxon>Entelegynae</taxon>
        <taxon>Araneoidea</taxon>
        <taxon>Nephilidae</taxon>
        <taxon>Trichonephila</taxon>
        <taxon>Trichonephila inaurata</taxon>
    </lineage>
</organism>
<evidence type="ECO:0008006" key="3">
    <source>
        <dbReference type="Google" id="ProtNLM"/>
    </source>
</evidence>
<protein>
    <recommendedName>
        <fullName evidence="3">Transposase</fullName>
    </recommendedName>
</protein>
<sequence length="106" mass="12836">MRKLCSKGAPRLLTVDEKQQRINDSLRCLELFKRNKQDVLRSYVTMDETWIHSTRLNQNDRQLIEQQLVKVFKSDQKLKRQLARLLTTLRKAKQFIVNITWCYWIN</sequence>
<name>A0A8X6YX52_9ARAC</name>